<organism evidence="1 2">
    <name type="scientific">Phocaeicola plebeius (strain DSM 17135 / JCM 12973 / CCUG 54634 / M2)</name>
    <name type="common">Bacteroides plebeius</name>
    <dbReference type="NCBI Taxonomy" id="484018"/>
    <lineage>
        <taxon>Bacteria</taxon>
        <taxon>Pseudomonadati</taxon>
        <taxon>Bacteroidota</taxon>
        <taxon>Bacteroidia</taxon>
        <taxon>Bacteroidales</taxon>
        <taxon>Bacteroidaceae</taxon>
        <taxon>Phocaeicola</taxon>
    </lineage>
</organism>
<dbReference type="Proteomes" id="UP000003452">
    <property type="component" value="Unassembled WGS sequence"/>
</dbReference>
<dbReference type="HOGENOM" id="CLU_3164805_0_0_10"/>
<evidence type="ECO:0000313" key="2">
    <source>
        <dbReference type="Proteomes" id="UP000003452"/>
    </source>
</evidence>
<name>B5CW83_PHOPM</name>
<evidence type="ECO:0000313" key="1">
    <source>
        <dbReference type="EMBL" id="EDY96530.1"/>
    </source>
</evidence>
<accession>B5CW83</accession>
<reference evidence="1 2" key="1">
    <citation type="submission" date="2008-08" db="EMBL/GenBank/DDBJ databases">
        <title>Draft genome sequence of Bacteroides plebeius (DSM 17135).</title>
        <authorList>
            <person name="Sudarsanam P."/>
            <person name="Ley R."/>
            <person name="Guruge J."/>
            <person name="Turnbaugh P.J."/>
            <person name="Mahowald M."/>
            <person name="Liep D."/>
            <person name="Gordon J."/>
        </authorList>
    </citation>
    <scope>NUCLEOTIDE SEQUENCE [LARGE SCALE GENOMIC DNA]</scope>
    <source>
        <strain evidence="2">DSM 17135 / JCM 12973 / M2</strain>
    </source>
</reference>
<dbReference type="EMBL" id="ABQC02000012">
    <property type="protein sequence ID" value="EDY96530.1"/>
    <property type="molecule type" value="Genomic_DNA"/>
</dbReference>
<comment type="caution">
    <text evidence="1">The sequence shown here is derived from an EMBL/GenBank/DDBJ whole genome shotgun (WGS) entry which is preliminary data.</text>
</comment>
<reference evidence="1 2" key="2">
    <citation type="submission" date="2008-08" db="EMBL/GenBank/DDBJ databases">
        <authorList>
            <person name="Fulton L."/>
            <person name="Clifton S."/>
            <person name="Fulton B."/>
            <person name="Xu J."/>
            <person name="Minx P."/>
            <person name="Pepin K.H."/>
            <person name="Johnson M."/>
            <person name="Thiruvilangam P."/>
            <person name="Bhonagiri V."/>
            <person name="Nash W.E."/>
            <person name="Mardis E.R."/>
            <person name="Wilson R.K."/>
        </authorList>
    </citation>
    <scope>NUCLEOTIDE SEQUENCE [LARGE SCALE GENOMIC DNA]</scope>
    <source>
        <strain evidence="2">DSM 17135 / JCM 12973 / M2</strain>
    </source>
</reference>
<sequence length="47" mass="5736">MVAFYKYYDILLLFHEIPDLQYIVYHAATQQPLLQYQIKVKYVKVVK</sequence>
<proteinExistence type="predicted"/>
<dbReference type="AlphaFoldDB" id="B5CW83"/>
<gene>
    <name evidence="1" type="ORF">BACPLE_00973</name>
</gene>
<protein>
    <submittedName>
        <fullName evidence="1">Uncharacterized protein</fullName>
    </submittedName>
</protein>